<feature type="transmembrane region" description="Helical" evidence="1">
    <location>
        <begin position="123"/>
        <end position="143"/>
    </location>
</feature>
<dbReference type="PANTHER" id="PTHR33133">
    <property type="entry name" value="OS08G0107100 PROTEIN-RELATED"/>
    <property type="match status" value="1"/>
</dbReference>
<evidence type="ECO:0008006" key="4">
    <source>
        <dbReference type="Google" id="ProtNLM"/>
    </source>
</evidence>
<evidence type="ECO:0000256" key="1">
    <source>
        <dbReference type="SAM" id="Phobius"/>
    </source>
</evidence>
<dbReference type="Proteomes" id="UP001053296">
    <property type="component" value="Chromosome"/>
</dbReference>
<reference evidence="2" key="1">
    <citation type="journal article" date="2022" name="Arch. Microbiol.">
        <title>Pseudodesulfovibrio sediminis sp. nov., a mesophilic and neutrophilic sulfate-reducing bacterium isolated from sediment of a brackish lake.</title>
        <authorList>
            <person name="Takahashi A."/>
            <person name="Kojima H."/>
            <person name="Watanabe M."/>
            <person name="Fukui M."/>
        </authorList>
    </citation>
    <scope>NUCLEOTIDE SEQUENCE</scope>
    <source>
        <strain evidence="2">SF6</strain>
    </source>
</reference>
<dbReference type="PANTHER" id="PTHR33133:SF1">
    <property type="entry name" value="EXPRESSED PROTEIN-RELATED"/>
    <property type="match status" value="1"/>
</dbReference>
<evidence type="ECO:0000313" key="2">
    <source>
        <dbReference type="EMBL" id="BCS89556.1"/>
    </source>
</evidence>
<feature type="transmembrane region" description="Helical" evidence="1">
    <location>
        <begin position="27"/>
        <end position="48"/>
    </location>
</feature>
<feature type="transmembrane region" description="Helical" evidence="1">
    <location>
        <begin position="233"/>
        <end position="256"/>
    </location>
</feature>
<keyword evidence="3" id="KW-1185">Reference proteome</keyword>
<dbReference type="EMBL" id="AP024485">
    <property type="protein sequence ID" value="BCS89556.1"/>
    <property type="molecule type" value="Genomic_DNA"/>
</dbReference>
<keyword evidence="1" id="KW-1133">Transmembrane helix</keyword>
<proteinExistence type="predicted"/>
<keyword evidence="1" id="KW-0812">Transmembrane</keyword>
<feature type="transmembrane region" description="Helical" evidence="1">
    <location>
        <begin position="149"/>
        <end position="170"/>
    </location>
</feature>
<accession>A0ABN6EWN8</accession>
<keyword evidence="1" id="KW-0472">Membrane</keyword>
<protein>
    <recommendedName>
        <fullName evidence="4">Glycerophosphoryl diester phosphodiesterase membrane domain-containing protein</fullName>
    </recommendedName>
</protein>
<gene>
    <name evidence="2" type="ORF">PSDVSF_27980</name>
</gene>
<name>A0ABN6EWN8_9BACT</name>
<evidence type="ECO:0000313" key="3">
    <source>
        <dbReference type="Proteomes" id="UP001053296"/>
    </source>
</evidence>
<organism evidence="2 3">
    <name type="scientific">Pseudodesulfovibrio sediminis</name>
    <dbReference type="NCBI Taxonomy" id="2810563"/>
    <lineage>
        <taxon>Bacteria</taxon>
        <taxon>Pseudomonadati</taxon>
        <taxon>Thermodesulfobacteriota</taxon>
        <taxon>Desulfovibrionia</taxon>
        <taxon>Desulfovibrionales</taxon>
        <taxon>Desulfovibrionaceae</taxon>
    </lineage>
</organism>
<dbReference type="RefSeq" id="WP_229591527.1">
    <property type="nucleotide sequence ID" value="NZ_AP024485.1"/>
</dbReference>
<feature type="transmembrane region" description="Helical" evidence="1">
    <location>
        <begin position="205"/>
        <end position="227"/>
    </location>
</feature>
<feature type="transmembrane region" description="Helical" evidence="1">
    <location>
        <begin position="68"/>
        <end position="93"/>
    </location>
</feature>
<sequence length="290" mass="31930">MDYEIKELGIGGVLDQSLGLIKDNLGMILKITVVSLLVMAVIVGLAMWNSVYIVTINEWSATLPWPKAAWLFPAFLLAIGVYLSSIAAVVAFFSKRYLGELMTLKQAFAEGFKRSFALGWTNLLKILAIGLVVGACIGGQFAIQLKIASTFAFLPHIVVPLVFLFAIYMFMRWGIADQVVVIERISGPKALKRSSFLMKKNKWKLLVISILLIVFVALTRLSALLFPNDVVRLAIVFSTQFVSFFVGTIATTVLYFSARCQKESFDLQMLADSLAATDGPETQAETAPVE</sequence>